<feature type="region of interest" description="Disordered" evidence="1">
    <location>
        <begin position="589"/>
        <end position="630"/>
    </location>
</feature>
<dbReference type="GO" id="GO:0005524">
    <property type="term" value="F:ATP binding"/>
    <property type="evidence" value="ECO:0007669"/>
    <property type="project" value="InterPro"/>
</dbReference>
<evidence type="ECO:0000259" key="2">
    <source>
        <dbReference type="PROSITE" id="PS50011"/>
    </source>
</evidence>
<feature type="region of interest" description="Disordered" evidence="1">
    <location>
        <begin position="241"/>
        <end position="272"/>
    </location>
</feature>
<dbReference type="InParanoid" id="A0A2K3CP24"/>
<dbReference type="EMBL" id="CM008978">
    <property type="protein sequence ID" value="PNW70025.1"/>
    <property type="molecule type" value="Genomic_DNA"/>
</dbReference>
<dbReference type="InterPro" id="IPR008271">
    <property type="entry name" value="Ser/Thr_kinase_AS"/>
</dbReference>
<dbReference type="ExpressionAtlas" id="A0A2K3CP24">
    <property type="expression patterns" value="differential"/>
</dbReference>
<dbReference type="PROSITE" id="PS00108">
    <property type="entry name" value="PROTEIN_KINASE_ST"/>
    <property type="match status" value="1"/>
</dbReference>
<dbReference type="Pfam" id="PF00069">
    <property type="entry name" value="Pkinase"/>
    <property type="match status" value="1"/>
</dbReference>
<evidence type="ECO:0000256" key="1">
    <source>
        <dbReference type="SAM" id="MobiDB-lite"/>
    </source>
</evidence>
<dbReference type="Gene3D" id="3.30.200.20">
    <property type="entry name" value="Phosphorylase Kinase, domain 1"/>
    <property type="match status" value="1"/>
</dbReference>
<dbReference type="GeneID" id="5717277"/>
<dbReference type="InterPro" id="IPR000719">
    <property type="entry name" value="Prot_kinase_dom"/>
</dbReference>
<dbReference type="SUPFAM" id="SSF56112">
    <property type="entry name" value="Protein kinase-like (PK-like)"/>
    <property type="match status" value="1"/>
</dbReference>
<dbReference type="KEGG" id="cre:CHLRE_17g702600v5"/>
<accession>A0A2K3CP24</accession>
<dbReference type="Gene3D" id="1.10.510.10">
    <property type="entry name" value="Transferase(Phosphotransferase) domain 1"/>
    <property type="match status" value="1"/>
</dbReference>
<dbReference type="PANTHER" id="PTHR44329">
    <property type="entry name" value="SERINE/THREONINE-PROTEIN KINASE TNNI3K-RELATED"/>
    <property type="match status" value="1"/>
</dbReference>
<dbReference type="PANTHER" id="PTHR44329:SF214">
    <property type="entry name" value="PROTEIN KINASE DOMAIN-CONTAINING PROTEIN"/>
    <property type="match status" value="1"/>
</dbReference>
<dbReference type="PaxDb" id="3055-EDP04863"/>
<dbReference type="Gramene" id="PNW70025">
    <property type="protein sequence ID" value="PNW70025"/>
    <property type="gene ID" value="CHLRE_17g702600v5"/>
</dbReference>
<dbReference type="STRING" id="3055.A0A2K3CP24"/>
<dbReference type="SMART" id="SM00220">
    <property type="entry name" value="S_TKc"/>
    <property type="match status" value="1"/>
</dbReference>
<name>A0A2K3CP24_CHLRE</name>
<feature type="region of interest" description="Disordered" evidence="1">
    <location>
        <begin position="447"/>
        <end position="478"/>
    </location>
</feature>
<organism evidence="3 4">
    <name type="scientific">Chlamydomonas reinhardtii</name>
    <name type="common">Chlamydomonas smithii</name>
    <dbReference type="NCBI Taxonomy" id="3055"/>
    <lineage>
        <taxon>Eukaryota</taxon>
        <taxon>Viridiplantae</taxon>
        <taxon>Chlorophyta</taxon>
        <taxon>core chlorophytes</taxon>
        <taxon>Chlorophyceae</taxon>
        <taxon>CS clade</taxon>
        <taxon>Chlamydomonadales</taxon>
        <taxon>Chlamydomonadaceae</taxon>
        <taxon>Chlamydomonas</taxon>
    </lineage>
</organism>
<sequence>MEGLAKVASPFWSERINTSLRAIETALGLSAGLAVFSGRGVSLGWVMTRDPSGQADQWPSPATRWLSVVHEQLLTVKRKSDFIVVVETDGAGDAAVSSGAPNDGTADAVSSFATPPFFLSARARPAPFDLGSHCFLALPIYDRVERLAAALLLRWPAPPGAGTGVVSAVGATSLTPQPYGVKGLNQGEAGSGSVAHQVPGHAAAVAADGDEAATTANTSATVPPPTMVVSAVGLDVDARTFSSGGMPDTTTNTNTNTTTNTSTTGGGGGGASSQLALHVHAARPGGGGGAAATASGAAAGAGRWVCAGYLAELHRLAQFLGYGLFADPFHTEFLARVAGHLAAVATAPCLHDGVLALLDALPDVLAFRLSLTAQPMLVATSLNAAAAAAAAAAGIGTGTASNGPSVAFVRRRGEVAAAGAGHGSSLAGFVGAARGMASGGVGFVDEANGGTGTPRHTSRVTTPSRSNGPLRMLGAGGGGGGSMGAGSLGVMEAEGGAMASGSGAFPTAGVMPINGPQSLVRAVRLPLGGTLLNHTLCKAPSPTHITAPPGGSTLPPRSLLTSGGSGGFAAPNKNCLTYLAMDPSIARDLADPTEAPDMRQQQLQLQQPQPQQAPSASAAPPPRQRRARPTVVALADASSHVLDEQHTQRDVILAGGQLGPGSSAGTLLVCVEGALPPGAPPAMVLVPSGTTGDLACGGTGAGCGQIMWSHSNICDTITSQAFLSAATATATPKGSLELPEPGSSRWQPRTGVGITSGEGGVAAAAAAAAAASGTMGGSAPNVAMACDRTVGSILSEAGGGASSRAAGGVARLMTSVLGSGPGQGLAAVPALLAPAPVQLAMYLVFPEVLSWASIDAVHIELQSLMPLMFVSLRCAMTEAERGGDGAVAADWLQLYDQLTGGRAAAATAPIMLTVPARRGSSGPGGGSSHVASSGGYRGLGAANLSSGLGGGDGSSGVGDSDPRRGAMRAELLAKKQSGSAALAALQRRAGQGAAAAAAGAGASGSRRRESMASALGLASPTSAAAAAVAAAAGVGGGGGAAVSGGATDAVLPPLSPGVDTAMDAAIEAAAKDMSSNMSGAGPGRLLALSALARQTGVGLAQPLMSTGHSFLMNTAPSLVLEDPSSLAAEAAASTEQLVTTMRARLLPALSAHQEFTPEGANKMAFTQDLASVELVEILGHGGQGVVFHGTMHGLEVAVKVLEQKKPPPKPQRSQPPPTPSQLARGASLDDGDSTARGGQNGAGSGAGVGSGNGEGDEDAVIDRVDEEQIRTTKRSAMEMAVASLLGGHPHIVQVYAVFSNVAVIRHKDARGAAAKQLRLCTVDDPILGGITPDPINQVLCLEFCDGGSLRDAARAGAFRQAGAAEVPDAGALWPVLVPLYTSLLEVALALRHLHSKRLVHCDVKAANVLLKSSVRDRRGWSCKLSDFGCVRLMNEEGPDGQSGFRMAHPHGTVAFMAPECFIGARVLQTSAVDVYAFGIMMYELMMLRTPYKEMDQRDVPHAVVRRRLRPDFHPMAPPAYCNLAARCWTADPRQRPTATQLVSELQFLLNEATQLQGSYTAAP</sequence>
<feature type="compositionally biased region" description="Pro residues" evidence="1">
    <location>
        <begin position="1208"/>
        <end position="1219"/>
    </location>
</feature>
<evidence type="ECO:0000313" key="3">
    <source>
        <dbReference type="EMBL" id="PNW70025.1"/>
    </source>
</evidence>
<evidence type="ECO:0000313" key="4">
    <source>
        <dbReference type="Proteomes" id="UP000006906"/>
    </source>
</evidence>
<dbReference type="PROSITE" id="PS50011">
    <property type="entry name" value="PROTEIN_KINASE_DOM"/>
    <property type="match status" value="1"/>
</dbReference>
<dbReference type="InterPro" id="IPR051681">
    <property type="entry name" value="Ser/Thr_Kinases-Pseudokinases"/>
</dbReference>
<dbReference type="RefSeq" id="XP_042914401.1">
    <property type="nucleotide sequence ID" value="XM_043071942.1"/>
</dbReference>
<protein>
    <recommendedName>
        <fullName evidence="2">Protein kinase domain-containing protein</fullName>
    </recommendedName>
</protein>
<feature type="region of interest" description="Disordered" evidence="1">
    <location>
        <begin position="1205"/>
        <end position="1261"/>
    </location>
</feature>
<feature type="region of interest" description="Disordered" evidence="1">
    <location>
        <begin position="542"/>
        <end position="565"/>
    </location>
</feature>
<feature type="compositionally biased region" description="Low complexity" evidence="1">
    <location>
        <begin position="599"/>
        <end position="618"/>
    </location>
</feature>
<proteinExistence type="predicted"/>
<gene>
    <name evidence="3" type="ORF">CHLRE_17g702600v5</name>
</gene>
<feature type="compositionally biased region" description="Gly residues" evidence="1">
    <location>
        <begin position="1238"/>
        <end position="1253"/>
    </location>
</feature>
<dbReference type="OrthoDB" id="1668230at2759"/>
<dbReference type="InterPro" id="IPR011009">
    <property type="entry name" value="Kinase-like_dom_sf"/>
</dbReference>
<feature type="domain" description="Protein kinase" evidence="2">
    <location>
        <begin position="1172"/>
        <end position="1548"/>
    </location>
</feature>
<feature type="compositionally biased region" description="Low complexity" evidence="1">
    <location>
        <begin position="249"/>
        <end position="263"/>
    </location>
</feature>
<dbReference type="GO" id="GO:0004674">
    <property type="term" value="F:protein serine/threonine kinase activity"/>
    <property type="evidence" value="ECO:0000318"/>
    <property type="project" value="GO_Central"/>
</dbReference>
<keyword evidence="4" id="KW-1185">Reference proteome</keyword>
<dbReference type="Proteomes" id="UP000006906">
    <property type="component" value="Chromosome 17"/>
</dbReference>
<dbReference type="GO" id="GO:0007165">
    <property type="term" value="P:signal transduction"/>
    <property type="evidence" value="ECO:0000318"/>
    <property type="project" value="GO_Central"/>
</dbReference>
<reference evidence="3 4" key="1">
    <citation type="journal article" date="2007" name="Science">
        <title>The Chlamydomonas genome reveals the evolution of key animal and plant functions.</title>
        <authorList>
            <person name="Merchant S.S."/>
            <person name="Prochnik S.E."/>
            <person name="Vallon O."/>
            <person name="Harris E.H."/>
            <person name="Karpowicz S.J."/>
            <person name="Witman G.B."/>
            <person name="Terry A."/>
            <person name="Salamov A."/>
            <person name="Fritz-Laylin L.K."/>
            <person name="Marechal-Drouard L."/>
            <person name="Marshall W.F."/>
            <person name="Qu L.H."/>
            <person name="Nelson D.R."/>
            <person name="Sanderfoot A.A."/>
            <person name="Spalding M.H."/>
            <person name="Kapitonov V.V."/>
            <person name="Ren Q."/>
            <person name="Ferris P."/>
            <person name="Lindquist E."/>
            <person name="Shapiro H."/>
            <person name="Lucas S.M."/>
            <person name="Grimwood J."/>
            <person name="Schmutz J."/>
            <person name="Cardol P."/>
            <person name="Cerutti H."/>
            <person name="Chanfreau G."/>
            <person name="Chen C.L."/>
            <person name="Cognat V."/>
            <person name="Croft M.T."/>
            <person name="Dent R."/>
            <person name="Dutcher S."/>
            <person name="Fernandez E."/>
            <person name="Fukuzawa H."/>
            <person name="Gonzalez-Ballester D."/>
            <person name="Gonzalez-Halphen D."/>
            <person name="Hallmann A."/>
            <person name="Hanikenne M."/>
            <person name="Hippler M."/>
            <person name="Inwood W."/>
            <person name="Jabbari K."/>
            <person name="Kalanon M."/>
            <person name="Kuras R."/>
            <person name="Lefebvre P.A."/>
            <person name="Lemaire S.D."/>
            <person name="Lobanov A.V."/>
            <person name="Lohr M."/>
            <person name="Manuell A."/>
            <person name="Meier I."/>
            <person name="Mets L."/>
            <person name="Mittag M."/>
            <person name="Mittelmeier T."/>
            <person name="Moroney J.V."/>
            <person name="Moseley J."/>
            <person name="Napoli C."/>
            <person name="Nedelcu A.M."/>
            <person name="Niyogi K."/>
            <person name="Novoselov S.V."/>
            <person name="Paulsen I.T."/>
            <person name="Pazour G."/>
            <person name="Purton S."/>
            <person name="Ral J.P."/>
            <person name="Riano-Pachon D.M."/>
            <person name="Riekhof W."/>
            <person name="Rymarquis L."/>
            <person name="Schroda M."/>
            <person name="Stern D."/>
            <person name="Umen J."/>
            <person name="Willows R."/>
            <person name="Wilson N."/>
            <person name="Zimmer S.L."/>
            <person name="Allmer J."/>
            <person name="Balk J."/>
            <person name="Bisova K."/>
            <person name="Chen C.J."/>
            <person name="Elias M."/>
            <person name="Gendler K."/>
            <person name="Hauser C."/>
            <person name="Lamb M.R."/>
            <person name="Ledford H."/>
            <person name="Long J.C."/>
            <person name="Minagawa J."/>
            <person name="Page M.D."/>
            <person name="Pan J."/>
            <person name="Pootakham W."/>
            <person name="Roje S."/>
            <person name="Rose A."/>
            <person name="Stahlberg E."/>
            <person name="Terauchi A.M."/>
            <person name="Yang P."/>
            <person name="Ball S."/>
            <person name="Bowler C."/>
            <person name="Dieckmann C.L."/>
            <person name="Gladyshev V.N."/>
            <person name="Green P."/>
            <person name="Jorgensen R."/>
            <person name="Mayfield S."/>
            <person name="Mueller-Roeber B."/>
            <person name="Rajamani S."/>
            <person name="Sayre R.T."/>
            <person name="Brokstein P."/>
            <person name="Dubchak I."/>
            <person name="Goodstein D."/>
            <person name="Hornick L."/>
            <person name="Huang Y.W."/>
            <person name="Jhaveri J."/>
            <person name="Luo Y."/>
            <person name="Martinez D."/>
            <person name="Ngau W.C."/>
            <person name="Otillar B."/>
            <person name="Poliakov A."/>
            <person name="Porter A."/>
            <person name="Szajkowski L."/>
            <person name="Werner G."/>
            <person name="Zhou K."/>
            <person name="Grigoriev I.V."/>
            <person name="Rokhsar D.S."/>
            <person name="Grossman A.R."/>
        </authorList>
    </citation>
    <scope>NUCLEOTIDE SEQUENCE [LARGE SCALE GENOMIC DNA]</scope>
    <source>
        <strain evidence="4">CC-503</strain>
    </source>
</reference>